<comment type="caution">
    <text evidence="1">The sequence shown here is derived from an EMBL/GenBank/DDBJ whole genome shotgun (WGS) entry which is preliminary data.</text>
</comment>
<protein>
    <submittedName>
        <fullName evidence="1">Uncharacterized protein</fullName>
    </submittedName>
</protein>
<gene>
    <name evidence="1" type="ORF">Tci_871676</name>
</gene>
<name>A0A699SPH5_TANCI</name>
<proteinExistence type="predicted"/>
<accession>A0A699SPH5</accession>
<evidence type="ECO:0000313" key="1">
    <source>
        <dbReference type="EMBL" id="GFC99706.1"/>
    </source>
</evidence>
<sequence>MDASEARGEIMSLRTTILGQTTEMRELHAADRRRQIVTSKMMWANHRRFTEIRGLRTADCTQQQQLIQTLTGMHSLQRQVTYLQGQVTTLHGQ</sequence>
<feature type="non-terminal residue" evidence="1">
    <location>
        <position position="93"/>
    </location>
</feature>
<reference evidence="1" key="1">
    <citation type="journal article" date="2019" name="Sci. Rep.">
        <title>Draft genome of Tanacetum cinerariifolium, the natural source of mosquito coil.</title>
        <authorList>
            <person name="Yamashiro T."/>
            <person name="Shiraishi A."/>
            <person name="Satake H."/>
            <person name="Nakayama K."/>
        </authorList>
    </citation>
    <scope>NUCLEOTIDE SEQUENCE</scope>
</reference>
<feature type="non-terminal residue" evidence="1">
    <location>
        <position position="1"/>
    </location>
</feature>
<organism evidence="1">
    <name type="scientific">Tanacetum cinerariifolium</name>
    <name type="common">Dalmatian daisy</name>
    <name type="synonym">Chrysanthemum cinerariifolium</name>
    <dbReference type="NCBI Taxonomy" id="118510"/>
    <lineage>
        <taxon>Eukaryota</taxon>
        <taxon>Viridiplantae</taxon>
        <taxon>Streptophyta</taxon>
        <taxon>Embryophyta</taxon>
        <taxon>Tracheophyta</taxon>
        <taxon>Spermatophyta</taxon>
        <taxon>Magnoliopsida</taxon>
        <taxon>eudicotyledons</taxon>
        <taxon>Gunneridae</taxon>
        <taxon>Pentapetalae</taxon>
        <taxon>asterids</taxon>
        <taxon>campanulids</taxon>
        <taxon>Asterales</taxon>
        <taxon>Asteraceae</taxon>
        <taxon>Asteroideae</taxon>
        <taxon>Anthemideae</taxon>
        <taxon>Anthemidinae</taxon>
        <taxon>Tanacetum</taxon>
    </lineage>
</organism>
<dbReference type="EMBL" id="BKCJ011180194">
    <property type="protein sequence ID" value="GFC99706.1"/>
    <property type="molecule type" value="Genomic_DNA"/>
</dbReference>
<dbReference type="AlphaFoldDB" id="A0A699SPH5"/>